<sequence length="147" mass="15511">MRDTILALHVVAGTAGLLLGPAWLLSRRRGSPGRTSARAYHGAVAVVVASSAYLAVSAPGLWWLLPFGALTEVLLVTGSLARRRNWPGWRTWQPHLLGGSYIALVTGVLVAGTGNPIFWLFPAVVGQLPIAIAKRRLHAAAPLPVAA</sequence>
<dbReference type="AlphaFoldDB" id="A0A543P0Z2"/>
<evidence type="ECO:0000256" key="1">
    <source>
        <dbReference type="SAM" id="Phobius"/>
    </source>
</evidence>
<keyword evidence="1" id="KW-0472">Membrane</keyword>
<keyword evidence="3" id="KW-1185">Reference proteome</keyword>
<dbReference type="Proteomes" id="UP000319865">
    <property type="component" value="Unassembled WGS sequence"/>
</dbReference>
<accession>A0A543P0Z2</accession>
<dbReference type="EMBL" id="VFQE01000002">
    <property type="protein sequence ID" value="TQN37776.1"/>
    <property type="molecule type" value="Genomic_DNA"/>
</dbReference>
<keyword evidence="1" id="KW-0812">Transmembrane</keyword>
<organism evidence="2 3">
    <name type="scientific">Blastococcus colisei</name>
    <dbReference type="NCBI Taxonomy" id="1564162"/>
    <lineage>
        <taxon>Bacteria</taxon>
        <taxon>Bacillati</taxon>
        <taxon>Actinomycetota</taxon>
        <taxon>Actinomycetes</taxon>
        <taxon>Geodermatophilales</taxon>
        <taxon>Geodermatophilaceae</taxon>
        <taxon>Blastococcus</taxon>
    </lineage>
</organism>
<name>A0A543P0Z2_9ACTN</name>
<comment type="caution">
    <text evidence="2">The sequence shown here is derived from an EMBL/GenBank/DDBJ whole genome shotgun (WGS) entry which is preliminary data.</text>
</comment>
<proteinExistence type="predicted"/>
<feature type="transmembrane region" description="Helical" evidence="1">
    <location>
        <begin position="6"/>
        <end position="25"/>
    </location>
</feature>
<protein>
    <submittedName>
        <fullName evidence="2">Uncharacterized protein</fullName>
    </submittedName>
</protein>
<feature type="transmembrane region" description="Helical" evidence="1">
    <location>
        <begin position="101"/>
        <end position="121"/>
    </location>
</feature>
<reference evidence="2 3" key="1">
    <citation type="submission" date="2019-06" db="EMBL/GenBank/DDBJ databases">
        <title>Sequencing the genomes of 1000 actinobacteria strains.</title>
        <authorList>
            <person name="Klenk H.-P."/>
        </authorList>
    </citation>
    <scope>NUCLEOTIDE SEQUENCE [LARGE SCALE GENOMIC DNA]</scope>
    <source>
        <strain evidence="2 3">DSM 46837</strain>
    </source>
</reference>
<evidence type="ECO:0000313" key="3">
    <source>
        <dbReference type="Proteomes" id="UP000319865"/>
    </source>
</evidence>
<keyword evidence="1" id="KW-1133">Transmembrane helix</keyword>
<gene>
    <name evidence="2" type="ORF">FHU33_4442</name>
</gene>
<feature type="transmembrane region" description="Helical" evidence="1">
    <location>
        <begin position="62"/>
        <end position="81"/>
    </location>
</feature>
<dbReference type="RefSeq" id="WP_142027694.1">
    <property type="nucleotide sequence ID" value="NZ_VFQE01000002.1"/>
</dbReference>
<dbReference type="OrthoDB" id="5198418at2"/>
<evidence type="ECO:0000313" key="2">
    <source>
        <dbReference type="EMBL" id="TQN37776.1"/>
    </source>
</evidence>
<feature type="transmembrane region" description="Helical" evidence="1">
    <location>
        <begin position="37"/>
        <end position="56"/>
    </location>
</feature>